<dbReference type="AlphaFoldDB" id="A0A6M8EBK8"/>
<keyword evidence="2" id="KW-1185">Reference proteome</keyword>
<proteinExistence type="predicted"/>
<dbReference type="RefSeq" id="WP_172124036.1">
    <property type="nucleotide sequence ID" value="NZ_CP042652.1"/>
</dbReference>
<dbReference type="EMBL" id="CP042652">
    <property type="protein sequence ID" value="QKE27382.1"/>
    <property type="molecule type" value="Genomic_DNA"/>
</dbReference>
<name>A0A6M8EBK8_9BACT</name>
<evidence type="ECO:0000313" key="2">
    <source>
        <dbReference type="Proteomes" id="UP000503483"/>
    </source>
</evidence>
<reference evidence="1 2" key="1">
    <citation type="submission" date="2019-08" db="EMBL/GenBank/DDBJ databases">
        <title>Complete genome sequence of Arcobacter acticola.</title>
        <authorList>
            <person name="Miller W."/>
        </authorList>
    </citation>
    <scope>NUCLEOTIDE SEQUENCE [LARGE SCALE GENOMIC DNA]</scope>
    <source>
        <strain evidence="1 2">KCTC 52212</strain>
    </source>
</reference>
<protein>
    <submittedName>
        <fullName evidence="1">DUF692 domain-containing protein</fullName>
    </submittedName>
</protein>
<dbReference type="PANTHER" id="PTHR42194:SF1">
    <property type="entry name" value="UPF0276 PROTEIN HI_1600"/>
    <property type="match status" value="1"/>
</dbReference>
<dbReference type="Proteomes" id="UP000503483">
    <property type="component" value="Chromosome"/>
</dbReference>
<sequence length="274" mass="31689">MLNIKGCGLGLRSDFLLDLKNSDFNPDFWEITPENWMHMPKIFEKAFEEAVFSKPTVAHGLSLSIGSADKLNKKFVKQIKTFLDRYNIEHYSEHLSFSSLDGNQSYELLPLPMTKNMVSIISDRVKEVEDIIQRNLILENATYYLVPYSEMAEVDFINEVLDKSGAKMLLDVNNVFVNASNHSFKSRRFIDEIDKSKVAYMHIAGHYHDNEFDMKIDSHGMPVCSGVWKLLEYTLKQLDAPIMIERDNNIPPLLELQSEYNQMKDIVQRVRNAN</sequence>
<dbReference type="KEGG" id="paco:AACT_0148"/>
<dbReference type="PANTHER" id="PTHR42194">
    <property type="entry name" value="UPF0276 PROTEIN HI_1600"/>
    <property type="match status" value="1"/>
</dbReference>
<accession>A0A6M8EBK8</accession>
<dbReference type="Pfam" id="PF05114">
    <property type="entry name" value="MbnB_TglH_ChrH"/>
    <property type="match status" value="1"/>
</dbReference>
<gene>
    <name evidence="1" type="ORF">AACT_0148</name>
</gene>
<organism evidence="1 2">
    <name type="scientific">Arcobacter acticola</name>
    <dbReference type="NCBI Taxonomy" id="1849015"/>
    <lineage>
        <taxon>Bacteria</taxon>
        <taxon>Pseudomonadati</taxon>
        <taxon>Campylobacterota</taxon>
        <taxon>Epsilonproteobacteria</taxon>
        <taxon>Campylobacterales</taxon>
        <taxon>Arcobacteraceae</taxon>
        <taxon>Arcobacter</taxon>
    </lineage>
</organism>
<dbReference type="NCBIfam" id="NF003818">
    <property type="entry name" value="PRK05409.1"/>
    <property type="match status" value="1"/>
</dbReference>
<evidence type="ECO:0000313" key="1">
    <source>
        <dbReference type="EMBL" id="QKE27382.1"/>
    </source>
</evidence>
<dbReference type="InterPro" id="IPR007801">
    <property type="entry name" value="MbnB/TglH/ChrH"/>
</dbReference>
<dbReference type="Gene3D" id="3.20.20.150">
    <property type="entry name" value="Divalent-metal-dependent TIM barrel enzymes"/>
    <property type="match status" value="1"/>
</dbReference>